<dbReference type="SUPFAM" id="SSF160272">
    <property type="entry name" value="Shew3726-like"/>
    <property type="match status" value="1"/>
</dbReference>
<dbReference type="STRING" id="988801.SAMN05216522_11846"/>
<evidence type="ECO:0008006" key="3">
    <source>
        <dbReference type="Google" id="ProtNLM"/>
    </source>
</evidence>
<sequence>MNQAIQFIEDEYFDSERQAVFFSALDNGRKLTCAISIAELSGHFGEGEPLALFDQNRWDIEEMAEKAITSELDDSDGDYWLSK</sequence>
<dbReference type="AlphaFoldDB" id="A0A1H9MW28"/>
<dbReference type="Proteomes" id="UP000242515">
    <property type="component" value="Unassembled WGS sequence"/>
</dbReference>
<dbReference type="EMBL" id="FOGC01000018">
    <property type="protein sequence ID" value="SER27717.1"/>
    <property type="molecule type" value="Genomic_DNA"/>
</dbReference>
<protein>
    <recommendedName>
        <fullName evidence="3">DUF1488 domain-containing protein</fullName>
    </recommendedName>
</protein>
<keyword evidence="2" id="KW-1185">Reference proteome</keyword>
<organism evidence="1 2">
    <name type="scientific">Rosenbergiella nectarea</name>
    <dbReference type="NCBI Taxonomy" id="988801"/>
    <lineage>
        <taxon>Bacteria</taxon>
        <taxon>Pseudomonadati</taxon>
        <taxon>Pseudomonadota</taxon>
        <taxon>Gammaproteobacteria</taxon>
        <taxon>Enterobacterales</taxon>
        <taxon>Erwiniaceae</taxon>
        <taxon>Rosenbergiella</taxon>
    </lineage>
</organism>
<dbReference type="InterPro" id="IPR009962">
    <property type="entry name" value="DUF1488"/>
</dbReference>
<name>A0A1H9MW28_9GAMM</name>
<evidence type="ECO:0000313" key="1">
    <source>
        <dbReference type="EMBL" id="SER27717.1"/>
    </source>
</evidence>
<gene>
    <name evidence="1" type="ORF">SAMN05216522_11846</name>
</gene>
<dbReference type="Gene3D" id="3.30.160.140">
    <property type="entry name" value="Shew3726-like"/>
    <property type="match status" value="1"/>
</dbReference>
<proteinExistence type="predicted"/>
<dbReference type="Pfam" id="PF07369">
    <property type="entry name" value="DUF1488"/>
    <property type="match status" value="1"/>
</dbReference>
<dbReference type="RefSeq" id="WP_092678388.1">
    <property type="nucleotide sequence ID" value="NZ_FOGC01000018.1"/>
</dbReference>
<dbReference type="InterPro" id="IPR036692">
    <property type="entry name" value="Shew3726-like_sf"/>
</dbReference>
<reference evidence="2" key="1">
    <citation type="submission" date="2016-10" db="EMBL/GenBank/DDBJ databases">
        <authorList>
            <person name="Varghese N."/>
            <person name="Submissions S."/>
        </authorList>
    </citation>
    <scope>NUCLEOTIDE SEQUENCE [LARGE SCALE GENOMIC DNA]</scope>
    <source>
        <strain evidence="2">8N4</strain>
    </source>
</reference>
<accession>A0A1H9MW28</accession>
<evidence type="ECO:0000313" key="2">
    <source>
        <dbReference type="Proteomes" id="UP000242515"/>
    </source>
</evidence>
<dbReference type="OrthoDB" id="6465020at2"/>